<dbReference type="InterPro" id="IPR002559">
    <property type="entry name" value="Transposase_11"/>
</dbReference>
<evidence type="ECO:0000313" key="6">
    <source>
        <dbReference type="EMBL" id="CEA15704.1"/>
    </source>
</evidence>
<gene>
    <name evidence="6" type="ORF">ING2E5B_0949</name>
</gene>
<dbReference type="NCBIfam" id="NF033592">
    <property type="entry name" value="transpos_IS4_1"/>
    <property type="match status" value="1"/>
</dbReference>
<dbReference type="Gene3D" id="3.90.350.10">
    <property type="entry name" value="Transposase Inhibitor Protein From Tn5, Chain A, domain 1"/>
    <property type="match status" value="1"/>
</dbReference>
<dbReference type="STRING" id="1562970.ING2E5B_0949"/>
<dbReference type="GO" id="GO:0006313">
    <property type="term" value="P:DNA transposition"/>
    <property type="evidence" value="ECO:0007669"/>
    <property type="project" value="InterPro"/>
</dbReference>
<accession>A0A098BYG1</accession>
<dbReference type="SUPFAM" id="SSF53098">
    <property type="entry name" value="Ribonuclease H-like"/>
    <property type="match status" value="1"/>
</dbReference>
<keyword evidence="4" id="KW-0233">DNA recombination</keyword>
<evidence type="ECO:0000313" key="7">
    <source>
        <dbReference type="Proteomes" id="UP000032417"/>
    </source>
</evidence>
<evidence type="ECO:0000256" key="4">
    <source>
        <dbReference type="ARBA" id="ARBA00023172"/>
    </source>
</evidence>
<evidence type="ECO:0000256" key="1">
    <source>
        <dbReference type="ARBA" id="ARBA00010075"/>
    </source>
</evidence>
<keyword evidence="3" id="KW-0238">DNA-binding</keyword>
<reference evidence="6 7" key="1">
    <citation type="submission" date="2014-08" db="EMBL/GenBank/DDBJ databases">
        <authorList>
            <person name="Wibberg D."/>
        </authorList>
    </citation>
    <scope>NUCLEOTIDE SEQUENCE [LARGE SCALE GENOMIC DNA]</scope>
    <source>
        <strain evidence="7">ING2-E5B</strain>
    </source>
</reference>
<feature type="domain" description="Transposase IS4-like" evidence="5">
    <location>
        <begin position="24"/>
        <end position="258"/>
    </location>
</feature>
<comment type="similarity">
    <text evidence="1">Belongs to the transposase 11 family.</text>
</comment>
<dbReference type="OrthoDB" id="7327264at2"/>
<evidence type="ECO:0000256" key="3">
    <source>
        <dbReference type="ARBA" id="ARBA00023125"/>
    </source>
</evidence>
<proteinExistence type="inferred from homology"/>
<dbReference type="HOGENOM" id="CLU_043140_3_0_10"/>
<evidence type="ECO:0000256" key="2">
    <source>
        <dbReference type="ARBA" id="ARBA00022578"/>
    </source>
</evidence>
<dbReference type="GO" id="GO:0003677">
    <property type="term" value="F:DNA binding"/>
    <property type="evidence" value="ECO:0007669"/>
    <property type="project" value="UniProtKB-KW"/>
</dbReference>
<dbReference type="InterPro" id="IPR047952">
    <property type="entry name" value="Transpos_IS4"/>
</dbReference>
<evidence type="ECO:0000259" key="5">
    <source>
        <dbReference type="Pfam" id="PF01609"/>
    </source>
</evidence>
<name>A0A098BYG1_9BACT</name>
<dbReference type="InterPro" id="IPR012337">
    <property type="entry name" value="RNaseH-like_sf"/>
</dbReference>
<dbReference type="Proteomes" id="UP000032417">
    <property type="component" value="Chromosome 1"/>
</dbReference>
<protein>
    <recommendedName>
        <fullName evidence="5">Transposase IS4-like domain-containing protein</fullName>
    </recommendedName>
</protein>
<dbReference type="PANTHER" id="PTHR33258:SF1">
    <property type="entry name" value="TRANSPOSASE INSL FOR INSERTION SEQUENCE ELEMENT IS186A-RELATED"/>
    <property type="match status" value="1"/>
</dbReference>
<dbReference type="Pfam" id="PF01609">
    <property type="entry name" value="DDE_Tnp_1"/>
    <property type="match status" value="1"/>
</dbReference>
<dbReference type="EMBL" id="LN515532">
    <property type="protein sequence ID" value="CEA15704.1"/>
    <property type="molecule type" value="Genomic_DNA"/>
</dbReference>
<keyword evidence="2" id="KW-0815">Transposition</keyword>
<dbReference type="PANTHER" id="PTHR33258">
    <property type="entry name" value="TRANSPOSASE INSL FOR INSERTION SEQUENCE ELEMENT IS186A-RELATED"/>
    <property type="match status" value="1"/>
</dbReference>
<keyword evidence="7" id="KW-1185">Reference proteome</keyword>
<sequence length="319" mass="37423">MGKVSENKFVGQPQKKGRKQGVSFEEFYAFDSSTVTLFFDVMKGVGRNPKGDGKKKGGLKVHMLTDVHADTPRFVKISEAKMHDKNFLQYLNLSEGSMVVFDKAYNYYLQFAKWTRQGVNFVCRLKDNARYEVQEVLHEKKLEKGEHAVYKVKHIHVQYIEKVETGTEGKKKRKKVRQTRTLCLRLVWYRDEQGRKYKFITNNWEITDEEVALIYKNRWSIETGFKKLKQNFQLTYFYSDTENGIKTQVWCTLIAYLLLQVIQTKSESEKAFSTIAALLRMHLISHLDLTWVVTEGRRTYPRRLKSRNKSPTAAQLSLF</sequence>
<dbReference type="PATRIC" id="fig|1562970.3.peg.936"/>
<dbReference type="GO" id="GO:0004803">
    <property type="term" value="F:transposase activity"/>
    <property type="evidence" value="ECO:0007669"/>
    <property type="project" value="InterPro"/>
</dbReference>
<dbReference type="KEGG" id="pbt:ING2E5B_0949"/>
<dbReference type="AlphaFoldDB" id="A0A098BYG1"/>
<organism evidence="6 7">
    <name type="scientific">Fermentimonas caenicola</name>
    <dbReference type="NCBI Taxonomy" id="1562970"/>
    <lineage>
        <taxon>Bacteria</taxon>
        <taxon>Pseudomonadati</taxon>
        <taxon>Bacteroidota</taxon>
        <taxon>Bacteroidia</taxon>
        <taxon>Bacteroidales</taxon>
        <taxon>Dysgonomonadaceae</taxon>
        <taxon>Fermentimonas</taxon>
    </lineage>
</organism>